<dbReference type="KEGG" id="mmr:Mmar10_1889"/>
<feature type="domain" description="TonB C-terminal" evidence="2">
    <location>
        <begin position="370"/>
        <end position="462"/>
    </location>
</feature>
<feature type="chain" id="PRO_5004168573" description="TonB C-terminal domain-containing protein" evidence="1">
    <location>
        <begin position="21"/>
        <end position="462"/>
    </location>
</feature>
<reference evidence="3 4" key="1">
    <citation type="submission" date="2006-08" db="EMBL/GenBank/DDBJ databases">
        <title>Complete sequence of Maricaulis maris MCS10.</title>
        <authorList>
            <consortium name="US DOE Joint Genome Institute"/>
            <person name="Copeland A."/>
            <person name="Lucas S."/>
            <person name="Lapidus A."/>
            <person name="Barry K."/>
            <person name="Detter J.C."/>
            <person name="Glavina del Rio T."/>
            <person name="Hammon N."/>
            <person name="Israni S."/>
            <person name="Dalin E."/>
            <person name="Tice H."/>
            <person name="Pitluck S."/>
            <person name="Saunders E."/>
            <person name="Brettin T."/>
            <person name="Bruce D."/>
            <person name="Han C."/>
            <person name="Tapia R."/>
            <person name="Gilna P."/>
            <person name="Schmutz J."/>
            <person name="Larimer F."/>
            <person name="Land M."/>
            <person name="Hauser L."/>
            <person name="Kyrpides N."/>
            <person name="Mikhailova N."/>
            <person name="Viollier P."/>
            <person name="Stephens C."/>
            <person name="Richardson P."/>
        </authorList>
    </citation>
    <scope>NUCLEOTIDE SEQUENCE [LARGE SCALE GENOMIC DNA]</scope>
    <source>
        <strain evidence="3 4">MCS10</strain>
    </source>
</reference>
<dbReference type="InterPro" id="IPR011990">
    <property type="entry name" value="TPR-like_helical_dom_sf"/>
</dbReference>
<organism evidence="3 4">
    <name type="scientific">Maricaulis maris (strain MCS10)</name>
    <name type="common">Caulobacter maris</name>
    <dbReference type="NCBI Taxonomy" id="394221"/>
    <lineage>
        <taxon>Bacteria</taxon>
        <taxon>Pseudomonadati</taxon>
        <taxon>Pseudomonadota</taxon>
        <taxon>Alphaproteobacteria</taxon>
        <taxon>Maricaulales</taxon>
        <taxon>Maricaulaceae</taxon>
        <taxon>Maricaulis</taxon>
    </lineage>
</organism>
<evidence type="ECO:0000313" key="3">
    <source>
        <dbReference type="EMBL" id="ABI66181.1"/>
    </source>
</evidence>
<dbReference type="Pfam" id="PF03544">
    <property type="entry name" value="TonB_C"/>
    <property type="match status" value="1"/>
</dbReference>
<evidence type="ECO:0000313" key="4">
    <source>
        <dbReference type="Proteomes" id="UP000001964"/>
    </source>
</evidence>
<feature type="signal peptide" evidence="1">
    <location>
        <begin position="1"/>
        <end position="20"/>
    </location>
</feature>
<dbReference type="OrthoDB" id="7280794at2"/>
<dbReference type="GO" id="GO:0055085">
    <property type="term" value="P:transmembrane transport"/>
    <property type="evidence" value="ECO:0007669"/>
    <property type="project" value="InterPro"/>
</dbReference>
<dbReference type="EMBL" id="CP000449">
    <property type="protein sequence ID" value="ABI66181.1"/>
    <property type="molecule type" value="Genomic_DNA"/>
</dbReference>
<dbReference type="AlphaFoldDB" id="Q0ANF6"/>
<name>Q0ANF6_MARMM</name>
<accession>Q0ANF6</accession>
<dbReference type="Gene3D" id="1.25.40.10">
    <property type="entry name" value="Tetratricopeptide repeat domain"/>
    <property type="match status" value="1"/>
</dbReference>
<keyword evidence="1" id="KW-0732">Signal</keyword>
<sequence length="462" mass="50911" precursor="true">MKQVWIASLTFVASATTALAQDEALPQAVGDAYLAYESALASNDHEAASEAAELAWRAAQDARIDRALIGVLAANYGDMAEAQGDHAAAYEARREAAEIAERLGDPARDRFRLWYNAASSAYLAGDYSDAYRCAERADRHLADSDAASVSDSMRADHYLLAAQTGILARRTRDAASMAVAGLPLVRERDGAGSLNYANLAFMSGVGETFRRDWVGCSVQMRQASAAYSALDLETNHLVAEALQGMCIAYVDEDERWEMISRIQTSDHPDPDYDQVDALTGEVRWLRRHVPIPDSEWSQQYLSGAITLEYSVDRTGAATDIVVVENTLDEAIIPVVTEALEGFWFEPDREGLQRGAVRFEFDRGRYVDPDETGFRPVPLVRREPAYPYPAARSGEEGITVVRFSVDEMGRVNAPELIYEVPAGVFGEVTLEAVDSWTYAPVDPLMPAETRDGLVTFFHFRLRG</sequence>
<proteinExistence type="predicted"/>
<dbReference type="STRING" id="394221.Mmar10_1889"/>
<evidence type="ECO:0000256" key="1">
    <source>
        <dbReference type="SAM" id="SignalP"/>
    </source>
</evidence>
<gene>
    <name evidence="3" type="ordered locus">Mmar10_1889</name>
</gene>
<dbReference type="Proteomes" id="UP000001964">
    <property type="component" value="Chromosome"/>
</dbReference>
<dbReference type="SUPFAM" id="SSF74653">
    <property type="entry name" value="TolA/TonB C-terminal domain"/>
    <property type="match status" value="1"/>
</dbReference>
<dbReference type="Gene3D" id="3.30.2420.10">
    <property type="entry name" value="TonB"/>
    <property type="match status" value="1"/>
</dbReference>
<dbReference type="SUPFAM" id="SSF48452">
    <property type="entry name" value="TPR-like"/>
    <property type="match status" value="1"/>
</dbReference>
<protein>
    <recommendedName>
        <fullName evidence="2">TonB C-terminal domain-containing protein</fullName>
    </recommendedName>
</protein>
<dbReference type="eggNOG" id="COG0810">
    <property type="taxonomic scope" value="Bacteria"/>
</dbReference>
<dbReference type="InterPro" id="IPR037682">
    <property type="entry name" value="TonB_C"/>
</dbReference>
<dbReference type="HOGENOM" id="CLU_591614_0_0_5"/>
<dbReference type="PROSITE" id="PS52015">
    <property type="entry name" value="TONB_CTD"/>
    <property type="match status" value="1"/>
</dbReference>
<dbReference type="RefSeq" id="WP_011643826.1">
    <property type="nucleotide sequence ID" value="NC_008347.1"/>
</dbReference>
<evidence type="ECO:0000259" key="2">
    <source>
        <dbReference type="PROSITE" id="PS52015"/>
    </source>
</evidence>
<keyword evidence="4" id="KW-1185">Reference proteome</keyword>